<name>A0A5S3P4U4_9SPHN</name>
<feature type="transmembrane region" description="Helical" evidence="1">
    <location>
        <begin position="195"/>
        <end position="216"/>
    </location>
</feature>
<dbReference type="Proteomes" id="UP000309668">
    <property type="component" value="Unassembled WGS sequence"/>
</dbReference>
<sequence>MTEDEARQVELVRAIEVEDRQGGLLTREDREQADAYARSAGAAGSGRKAQDRFIALRGSFAATRLATRHPGIAAMLARSRWPRWLSLALPLLALVAGFLANEFGTGKRLDLLAVPLLGTIAWNVLVYLWLLVTALTGSGDRGAARLSRTAARAAGLGSNRDLERGTPLHRAIGAFQERWAQLSAPLASARAARTLHLGAALFALGLIGGIYLRALVIEYRAGWESTFLGPEAVNTVLTAVLGPASMATGVAIPDVAGVAAMRWTGPQTGGVNAGPWIYLYTATVVALVVIPRMVLAAWQGAKAFRLARHFPVAGREDFYIRRLLRGAGGPPANARITPYAYHPGEETRRRLAAVLRDALGDGAQIRFDEAVDYGAEEGWITAHPPSPEDDYHVLLFTLSATPEAENHGALADELAARIAQDAPGCVTAALLDETPFRAHFAGQAGLDERMATRLEAWRSVLSSAGIVPLGVDLSHEADEALAQRIESGLLPDGALRG</sequence>
<proteinExistence type="predicted"/>
<keyword evidence="1" id="KW-0812">Transmembrane</keyword>
<dbReference type="EMBL" id="VCAO01000003">
    <property type="protein sequence ID" value="TMM48059.1"/>
    <property type="molecule type" value="Genomic_DNA"/>
</dbReference>
<comment type="caution">
    <text evidence="2">The sequence shown here is derived from an EMBL/GenBank/DDBJ whole genome shotgun (WGS) entry which is preliminary data.</text>
</comment>
<dbReference type="InterPro" id="IPR021296">
    <property type="entry name" value="DUF2868"/>
</dbReference>
<keyword evidence="1" id="KW-1133">Transmembrane helix</keyword>
<dbReference type="RefSeq" id="WP_138617364.1">
    <property type="nucleotide sequence ID" value="NZ_VCAO01000003.1"/>
</dbReference>
<organism evidence="2 3">
    <name type="scientific">Qipengyuania marisflavi</name>
    <dbReference type="NCBI Taxonomy" id="2486356"/>
    <lineage>
        <taxon>Bacteria</taxon>
        <taxon>Pseudomonadati</taxon>
        <taxon>Pseudomonadota</taxon>
        <taxon>Alphaproteobacteria</taxon>
        <taxon>Sphingomonadales</taxon>
        <taxon>Erythrobacteraceae</taxon>
        <taxon>Qipengyuania</taxon>
    </lineage>
</organism>
<dbReference type="AlphaFoldDB" id="A0A5S3P4U4"/>
<feature type="transmembrane region" description="Helical" evidence="1">
    <location>
        <begin position="112"/>
        <end position="135"/>
    </location>
</feature>
<gene>
    <name evidence="2" type="ORF">FEV51_07060</name>
</gene>
<evidence type="ECO:0000256" key="1">
    <source>
        <dbReference type="SAM" id="Phobius"/>
    </source>
</evidence>
<feature type="transmembrane region" description="Helical" evidence="1">
    <location>
        <begin position="84"/>
        <end position="100"/>
    </location>
</feature>
<feature type="transmembrane region" description="Helical" evidence="1">
    <location>
        <begin position="277"/>
        <end position="298"/>
    </location>
</feature>
<evidence type="ECO:0000313" key="2">
    <source>
        <dbReference type="EMBL" id="TMM48059.1"/>
    </source>
</evidence>
<keyword evidence="3" id="KW-1185">Reference proteome</keyword>
<dbReference type="OrthoDB" id="4998316at2"/>
<accession>A0A5S3P4U4</accession>
<evidence type="ECO:0000313" key="3">
    <source>
        <dbReference type="Proteomes" id="UP000309668"/>
    </source>
</evidence>
<reference evidence="2 3" key="1">
    <citation type="submission" date="2019-05" db="EMBL/GenBank/DDBJ databases">
        <title>Erythrobacter marisflavi sp. nov., isolated from isolated from water of an estuary environment.</title>
        <authorList>
            <person name="Yoon J.-H."/>
        </authorList>
    </citation>
    <scope>NUCLEOTIDE SEQUENCE [LARGE SCALE GENOMIC DNA]</scope>
    <source>
        <strain evidence="2 3">KEM-5</strain>
    </source>
</reference>
<keyword evidence="1" id="KW-0472">Membrane</keyword>
<dbReference type="Pfam" id="PF11067">
    <property type="entry name" value="DUF2868"/>
    <property type="match status" value="1"/>
</dbReference>
<protein>
    <submittedName>
        <fullName evidence="2">DUF2868 domain-containing protein</fullName>
    </submittedName>
</protein>